<reference evidence="3 5" key="1">
    <citation type="journal article" date="2022" name="bioRxiv">
        <title>Prophages regulate Shewanella fidelis 3313 motility and biofilm formation: implications for gut colonization dynamics in Ciona robusta.</title>
        <authorList>
            <person name="Natarajan O."/>
            <person name="Gibboney S.L."/>
            <person name="Young M.N."/>
            <person name="Lim S.J."/>
            <person name="Pluta N."/>
            <person name="Atkinson C.G."/>
            <person name="Leigh B.A."/>
            <person name="Liberti A."/>
            <person name="Kees E.D."/>
            <person name="Breitbart M."/>
            <person name="Gralnick J.A."/>
            <person name="Dishaw L.J."/>
        </authorList>
    </citation>
    <scope>NUCLEOTIDE SEQUENCE [LARGE SCALE GENOMIC DNA]</scope>
    <source>
        <strain evidence="3 5">JG4066</strain>
    </source>
</reference>
<evidence type="ECO:0000313" key="5">
    <source>
        <dbReference type="Proteomes" id="UP001271263"/>
    </source>
</evidence>
<dbReference type="RefSeq" id="WP_310655788.1">
    <property type="nucleotide sequence ID" value="NZ_JAPMLA010000004.1"/>
</dbReference>
<gene>
    <name evidence="2" type="ORF">OS133_19440</name>
    <name evidence="3" type="ORF">OS134_13910</name>
</gene>
<keyword evidence="1" id="KW-0472">Membrane</keyword>
<dbReference type="Proteomes" id="UP001271263">
    <property type="component" value="Unassembled WGS sequence"/>
</dbReference>
<keyword evidence="5" id="KW-1185">Reference proteome</keyword>
<feature type="transmembrane region" description="Helical" evidence="1">
    <location>
        <begin position="20"/>
        <end position="37"/>
    </location>
</feature>
<keyword evidence="1" id="KW-0812">Transmembrane</keyword>
<protein>
    <submittedName>
        <fullName evidence="2">Uncharacterized protein</fullName>
    </submittedName>
</protein>
<accession>A0AAW8NSK3</accession>
<dbReference type="AlphaFoldDB" id="A0AAW8NSK3"/>
<feature type="transmembrane region" description="Helical" evidence="1">
    <location>
        <begin position="43"/>
        <end position="65"/>
    </location>
</feature>
<dbReference type="Proteomes" id="UP001259340">
    <property type="component" value="Unassembled WGS sequence"/>
</dbReference>
<evidence type="ECO:0000313" key="2">
    <source>
        <dbReference type="EMBL" id="MDR8525796.1"/>
    </source>
</evidence>
<reference evidence="2" key="2">
    <citation type="submission" date="2022-11" db="EMBL/GenBank/DDBJ databases">
        <title>Prophages regulate Shewanella fidelis motility and biofilm formation: implications for gut colonization dynamics in Ciona robusta.</title>
        <authorList>
            <person name="Natarajan O."/>
            <person name="Gibboney S.L."/>
            <person name="Young M.N."/>
            <person name="Lim S.J."/>
            <person name="Pluta N."/>
            <person name="Atkinson C.G.F."/>
            <person name="Leigh B.A."/>
            <person name="Liberti A."/>
            <person name="Kees E."/>
            <person name="Breitbart M."/>
            <person name="Gralnick J."/>
            <person name="Dishaw L.J."/>
        </authorList>
    </citation>
    <scope>NUCLEOTIDE SEQUENCE</scope>
    <source>
        <strain evidence="2">3313</strain>
    </source>
</reference>
<name>A0AAW8NSK3_9GAMM</name>
<proteinExistence type="predicted"/>
<comment type="caution">
    <text evidence="2">The sequence shown here is derived from an EMBL/GenBank/DDBJ whole genome shotgun (WGS) entry which is preliminary data.</text>
</comment>
<sequence length="79" mass="8763">MKSKTNSQVNKKVTGSYRLLSLGYLALSWSLLIWLNFNIEPNLFGHFIVIPSLGLLSGYSAYLIAIKNNKTASTGSRLE</sequence>
<organism evidence="2 4">
    <name type="scientific">Shewanella fidelis</name>
    <dbReference type="NCBI Taxonomy" id="173509"/>
    <lineage>
        <taxon>Bacteria</taxon>
        <taxon>Pseudomonadati</taxon>
        <taxon>Pseudomonadota</taxon>
        <taxon>Gammaproteobacteria</taxon>
        <taxon>Alteromonadales</taxon>
        <taxon>Shewanellaceae</taxon>
        <taxon>Shewanella</taxon>
    </lineage>
</organism>
<keyword evidence="1" id="KW-1133">Transmembrane helix</keyword>
<evidence type="ECO:0000313" key="4">
    <source>
        <dbReference type="Proteomes" id="UP001259340"/>
    </source>
</evidence>
<dbReference type="EMBL" id="JAPMLD010000006">
    <property type="protein sequence ID" value="MDW4825159.1"/>
    <property type="molecule type" value="Genomic_DNA"/>
</dbReference>
<dbReference type="EMBL" id="JAPMLE010000001">
    <property type="protein sequence ID" value="MDR8525796.1"/>
    <property type="molecule type" value="Genomic_DNA"/>
</dbReference>
<evidence type="ECO:0000256" key="1">
    <source>
        <dbReference type="SAM" id="Phobius"/>
    </source>
</evidence>
<evidence type="ECO:0000313" key="3">
    <source>
        <dbReference type="EMBL" id="MDW4825159.1"/>
    </source>
</evidence>